<name>A0A084EGS2_SPHYA</name>
<feature type="domain" description="Antirepressor protein C-terminal" evidence="1">
    <location>
        <begin position="128"/>
        <end position="231"/>
    </location>
</feature>
<gene>
    <name evidence="2" type="ORF">CP98_03662</name>
</gene>
<dbReference type="eggNOG" id="COG3645">
    <property type="taxonomic scope" value="Bacteria"/>
</dbReference>
<organism evidence="2 3">
    <name type="scientific">Sphingobium yanoikuyae</name>
    <name type="common">Sphingomonas yanoikuyae</name>
    <dbReference type="NCBI Taxonomy" id="13690"/>
    <lineage>
        <taxon>Bacteria</taxon>
        <taxon>Pseudomonadati</taxon>
        <taxon>Pseudomonadota</taxon>
        <taxon>Alphaproteobacteria</taxon>
        <taxon>Sphingomonadales</taxon>
        <taxon>Sphingomonadaceae</taxon>
        <taxon>Sphingobium</taxon>
    </lineage>
</organism>
<dbReference type="Proteomes" id="UP000028534">
    <property type="component" value="Unassembled WGS sequence"/>
</dbReference>
<dbReference type="Pfam" id="PF09669">
    <property type="entry name" value="Phage_pRha"/>
    <property type="match status" value="1"/>
</dbReference>
<evidence type="ECO:0000259" key="1">
    <source>
        <dbReference type="Pfam" id="PF03374"/>
    </source>
</evidence>
<comment type="caution">
    <text evidence="2">The sequence shown here is derived from an EMBL/GenBank/DDBJ whole genome shotgun (WGS) entry which is preliminary data.</text>
</comment>
<proteinExistence type="predicted"/>
<dbReference type="InterPro" id="IPR014054">
    <property type="entry name" value="Phage_regulatory_Rha"/>
</dbReference>
<accession>A0A084EGS2</accession>
<dbReference type="RefSeq" id="WP_051886878.1">
    <property type="nucleotide sequence ID" value="NZ_JGVR01000024.1"/>
</dbReference>
<protein>
    <submittedName>
        <fullName evidence="2">Putative phage-encoded protein</fullName>
    </submittedName>
</protein>
<dbReference type="PATRIC" id="fig|13690.10.peg.3750"/>
<reference evidence="2 3" key="1">
    <citation type="submission" date="2014-03" db="EMBL/GenBank/DDBJ databases">
        <title>Genome sequence of Sphingobium yanoikuyae B1.</title>
        <authorList>
            <person name="Gan H.M."/>
            <person name="Gan H.Y."/>
            <person name="Savka M.A."/>
        </authorList>
    </citation>
    <scope>NUCLEOTIDE SEQUENCE [LARGE SCALE GENOMIC DNA]</scope>
    <source>
        <strain evidence="2 3">B1</strain>
    </source>
</reference>
<dbReference type="eggNOG" id="COG3646">
    <property type="taxonomic scope" value="Bacteria"/>
</dbReference>
<dbReference type="InterPro" id="IPR005039">
    <property type="entry name" value="Ant_C"/>
</dbReference>
<dbReference type="Pfam" id="PF03374">
    <property type="entry name" value="ANT"/>
    <property type="match status" value="1"/>
</dbReference>
<evidence type="ECO:0000313" key="2">
    <source>
        <dbReference type="EMBL" id="KEZ17164.1"/>
    </source>
</evidence>
<dbReference type="AlphaFoldDB" id="A0A084EGS2"/>
<evidence type="ECO:0000313" key="3">
    <source>
        <dbReference type="Proteomes" id="UP000028534"/>
    </source>
</evidence>
<dbReference type="GO" id="GO:0003677">
    <property type="term" value="F:DNA binding"/>
    <property type="evidence" value="ECO:0007669"/>
    <property type="project" value="InterPro"/>
</dbReference>
<sequence>MNDLIYNGSVGETPPTMSSKEIAQLCEKDHKNVVRDIRTMLDALADGSDLSHVVEEKDSRGYTKEFHLPKDLTLTLVAGYNIQIRHRIVKRLEEIEARPVDPMVMLNDNAWLRGTLLSYTEKVAEMQGQIEEMRPSVQALERIAVSDGSLCITDAAKNLQVQPKALFNYLREHRWIYSRPGSAGYVAYQDKLQSGLLEHKVTVVTRADGSEKTTTQVRVTAKGMARLAKLFPPVAEAA</sequence>
<dbReference type="EMBL" id="JGVR01000024">
    <property type="protein sequence ID" value="KEZ17164.1"/>
    <property type="molecule type" value="Genomic_DNA"/>
</dbReference>